<evidence type="ECO:0000313" key="2">
    <source>
        <dbReference type="Proteomes" id="UP001604277"/>
    </source>
</evidence>
<dbReference type="EMBL" id="JBFOLJ010000007">
    <property type="protein sequence ID" value="KAL2520139.1"/>
    <property type="molecule type" value="Genomic_DNA"/>
</dbReference>
<accession>A0ABD1U550</accession>
<dbReference type="Proteomes" id="UP001604277">
    <property type="component" value="Unassembled WGS sequence"/>
</dbReference>
<evidence type="ECO:0000313" key="1">
    <source>
        <dbReference type="EMBL" id="KAL2520139.1"/>
    </source>
</evidence>
<comment type="caution">
    <text evidence="1">The sequence shown here is derived from an EMBL/GenBank/DDBJ whole genome shotgun (WGS) entry which is preliminary data.</text>
</comment>
<keyword evidence="2" id="KW-1185">Reference proteome</keyword>
<sequence>MSVNLLLRFPALLCMYDKQNPVNLELASVKEPSGRNLIIVIVFICTDGNETSERSKKLGALIVETRHRVGVSFRSSRSKMLSSLLSLQRVTKSEVFLKHFDSAMNICGEGRKRQLDQEFIQVSMKISRFDVCVDK</sequence>
<name>A0ABD1U550_9LAMI</name>
<gene>
    <name evidence="1" type="ORF">Fot_24062</name>
</gene>
<organism evidence="1 2">
    <name type="scientific">Forsythia ovata</name>
    <dbReference type="NCBI Taxonomy" id="205694"/>
    <lineage>
        <taxon>Eukaryota</taxon>
        <taxon>Viridiplantae</taxon>
        <taxon>Streptophyta</taxon>
        <taxon>Embryophyta</taxon>
        <taxon>Tracheophyta</taxon>
        <taxon>Spermatophyta</taxon>
        <taxon>Magnoliopsida</taxon>
        <taxon>eudicotyledons</taxon>
        <taxon>Gunneridae</taxon>
        <taxon>Pentapetalae</taxon>
        <taxon>asterids</taxon>
        <taxon>lamiids</taxon>
        <taxon>Lamiales</taxon>
        <taxon>Oleaceae</taxon>
        <taxon>Forsythieae</taxon>
        <taxon>Forsythia</taxon>
    </lineage>
</organism>
<dbReference type="AlphaFoldDB" id="A0ABD1U550"/>
<protein>
    <submittedName>
        <fullName evidence="1">Uncharacterized protein</fullName>
    </submittedName>
</protein>
<reference evidence="2" key="1">
    <citation type="submission" date="2024-07" db="EMBL/GenBank/DDBJ databases">
        <title>Two chromosome-level genome assemblies of Korean endemic species Abeliophyllum distichum and Forsythia ovata (Oleaceae).</title>
        <authorList>
            <person name="Jang H."/>
        </authorList>
    </citation>
    <scope>NUCLEOTIDE SEQUENCE [LARGE SCALE GENOMIC DNA]</scope>
</reference>
<proteinExistence type="predicted"/>